<organism evidence="1">
    <name type="scientific">Rhizophora mucronata</name>
    <name type="common">Asiatic mangrove</name>
    <dbReference type="NCBI Taxonomy" id="61149"/>
    <lineage>
        <taxon>Eukaryota</taxon>
        <taxon>Viridiplantae</taxon>
        <taxon>Streptophyta</taxon>
        <taxon>Embryophyta</taxon>
        <taxon>Tracheophyta</taxon>
        <taxon>Spermatophyta</taxon>
        <taxon>Magnoliopsida</taxon>
        <taxon>eudicotyledons</taxon>
        <taxon>Gunneridae</taxon>
        <taxon>Pentapetalae</taxon>
        <taxon>rosids</taxon>
        <taxon>fabids</taxon>
        <taxon>Malpighiales</taxon>
        <taxon>Rhizophoraceae</taxon>
        <taxon>Rhizophora</taxon>
    </lineage>
</organism>
<dbReference type="EMBL" id="GGEC01080773">
    <property type="protein sequence ID" value="MBX61257.1"/>
    <property type="molecule type" value="Transcribed_RNA"/>
</dbReference>
<sequence>MTTWIFASQKTGSKAESLIQRFISLIHCVLA</sequence>
<dbReference type="AlphaFoldDB" id="A0A2P2Q2Q2"/>
<proteinExistence type="predicted"/>
<protein>
    <submittedName>
        <fullName evidence="1">Uncharacterized protein</fullName>
    </submittedName>
</protein>
<name>A0A2P2Q2Q2_RHIMU</name>
<reference evidence="1" key="1">
    <citation type="submission" date="2018-02" db="EMBL/GenBank/DDBJ databases">
        <title>Rhizophora mucronata_Transcriptome.</title>
        <authorList>
            <person name="Meera S.P."/>
            <person name="Sreeshan A."/>
            <person name="Augustine A."/>
        </authorList>
    </citation>
    <scope>NUCLEOTIDE SEQUENCE</scope>
    <source>
        <tissue evidence="1">Leaf</tissue>
    </source>
</reference>
<accession>A0A2P2Q2Q2</accession>
<evidence type="ECO:0000313" key="1">
    <source>
        <dbReference type="EMBL" id="MBX61257.1"/>
    </source>
</evidence>